<dbReference type="GeneID" id="13453333"/>
<name>E9B283_LEIMU</name>
<keyword evidence="2" id="KW-1133">Transmembrane helix</keyword>
<feature type="region of interest" description="Disordered" evidence="1">
    <location>
        <begin position="82"/>
        <end position="102"/>
    </location>
</feature>
<protein>
    <recommendedName>
        <fullName evidence="5">Transmembrane protein</fullName>
    </recommendedName>
</protein>
<feature type="transmembrane region" description="Helical" evidence="2">
    <location>
        <begin position="303"/>
        <end position="332"/>
    </location>
</feature>
<proteinExistence type="predicted"/>
<evidence type="ECO:0000256" key="1">
    <source>
        <dbReference type="SAM" id="MobiDB-lite"/>
    </source>
</evidence>
<dbReference type="Proteomes" id="UP000007259">
    <property type="component" value="Chromosome 30"/>
</dbReference>
<evidence type="ECO:0008006" key="5">
    <source>
        <dbReference type="Google" id="ProtNLM"/>
    </source>
</evidence>
<feature type="compositionally biased region" description="Polar residues" evidence="1">
    <location>
        <begin position="83"/>
        <end position="102"/>
    </location>
</feature>
<evidence type="ECO:0000313" key="3">
    <source>
        <dbReference type="EMBL" id="CBZ29344.1"/>
    </source>
</evidence>
<dbReference type="OrthoDB" id="277808at2759"/>
<evidence type="ECO:0000256" key="2">
    <source>
        <dbReference type="SAM" id="Phobius"/>
    </source>
</evidence>
<dbReference type="VEuPathDB" id="TriTrypDB:LmxM.30.2840"/>
<reference evidence="3 4" key="1">
    <citation type="journal article" date="2011" name="Genome Res.">
        <title>Chromosome and gene copy number variation allow major structural change between species and strains of Leishmania.</title>
        <authorList>
            <person name="Rogers M.B."/>
            <person name="Hilley J.D."/>
            <person name="Dickens N.J."/>
            <person name="Wilkes J."/>
            <person name="Bates P.A."/>
            <person name="Depledge D.P."/>
            <person name="Harris D."/>
            <person name="Her Y."/>
            <person name="Herzyk P."/>
            <person name="Imamura H."/>
            <person name="Otto T.D."/>
            <person name="Sanders M."/>
            <person name="Seeger K."/>
            <person name="Dujardin J.C."/>
            <person name="Berriman M."/>
            <person name="Smith D.F."/>
            <person name="Hertz-Fowler C."/>
            <person name="Mottram J.C."/>
        </authorList>
    </citation>
    <scope>NUCLEOTIDE SEQUENCE [LARGE SCALE GENOMIC DNA]</scope>
    <source>
        <strain evidence="3 4">MHOM/GT/2001/U1103</strain>
    </source>
</reference>
<dbReference type="RefSeq" id="XP_003877802.1">
    <property type="nucleotide sequence ID" value="XM_003877753.1"/>
</dbReference>
<dbReference type="AlphaFoldDB" id="E9B283"/>
<dbReference type="OMA" id="FVADFFY"/>
<dbReference type="PhylomeDB" id="E9B283"/>
<dbReference type="KEGG" id="lmi:LMXM_30_2840"/>
<keyword evidence="2" id="KW-0472">Membrane</keyword>
<feature type="transmembrane region" description="Helical" evidence="2">
    <location>
        <begin position="117"/>
        <end position="137"/>
    </location>
</feature>
<evidence type="ECO:0000313" key="4">
    <source>
        <dbReference type="Proteomes" id="UP000007259"/>
    </source>
</evidence>
<gene>
    <name evidence="3" type="ORF">LMXM_30_2840</name>
</gene>
<dbReference type="EMBL" id="FR799583">
    <property type="protein sequence ID" value="CBZ29344.1"/>
    <property type="molecule type" value="Genomic_DNA"/>
</dbReference>
<keyword evidence="4" id="KW-1185">Reference proteome</keyword>
<accession>E9B283</accession>
<keyword evidence="2" id="KW-0812">Transmembrane</keyword>
<sequence length="384" mass="42337">MLSVFLFSVGYARRRSPSTTPALHYFLYVVLPSSLPPPCPDAPLPPRRPYPHARCAHPRQMLRNPFRVLSLHFPHEYEAGGRTCTNASPSPSSNRTPLNTGPHTRPSHFAAVMSESLPGVLCFLGLIVFFVADFFYAKKLNEQKNAHPELDDCAPATSPDLDTIAVLDSLTATAVDLYRHERQRFTGVAAPANPNEYAAVGENGVSEQPVANLDVGDQTGKAAMHTIVVVCSIAAPMLTVLLALMPSLFGWTRFRVHSSIAYLAAVPGMATAGFYAMRSYEMTRVFDVTKTEWISMMWLRLDAIFVMSAVAFFGVGAWMVGVCMVITAMYLAHRLMRMEKQLNRVQRHTQLVRDEVDVTRVLVPGTEESKRASGINDGYSALSS</sequence>
<feature type="transmembrane region" description="Helical" evidence="2">
    <location>
        <begin position="222"/>
        <end position="244"/>
    </location>
</feature>
<organism evidence="3 4">
    <name type="scientific">Leishmania mexicana (strain MHOM/GT/2001/U1103)</name>
    <dbReference type="NCBI Taxonomy" id="929439"/>
    <lineage>
        <taxon>Eukaryota</taxon>
        <taxon>Discoba</taxon>
        <taxon>Euglenozoa</taxon>
        <taxon>Kinetoplastea</taxon>
        <taxon>Metakinetoplastina</taxon>
        <taxon>Trypanosomatida</taxon>
        <taxon>Trypanosomatidae</taxon>
        <taxon>Leishmaniinae</taxon>
        <taxon>Leishmania</taxon>
    </lineage>
</organism>
<feature type="transmembrane region" description="Helical" evidence="2">
    <location>
        <begin position="256"/>
        <end position="277"/>
    </location>
</feature>